<comment type="caution">
    <text evidence="2">The sequence shown here is derived from an EMBL/GenBank/DDBJ whole genome shotgun (WGS) entry which is preliminary data.</text>
</comment>
<sequence length="113" mass="12056">MAIKVDREERPDIDNLYMAVCQTMTGQGGRPLTVLLTPAVLNAFAGGMEIVLSRAADDPLLHEMIAEVRNLYLPGTAVLVNYAGAEGEQLRSLLPHLAGMQPVNGQAAATGKR</sequence>
<keyword evidence="3" id="KW-1185">Reference proteome</keyword>
<proteinExistence type="predicted"/>
<gene>
    <name evidence="2" type="ORF">GCM10010917_06940</name>
</gene>
<accession>A0ABQ1FQV1</accession>
<dbReference type="Proteomes" id="UP000609323">
    <property type="component" value="Unassembled WGS sequence"/>
</dbReference>
<dbReference type="Pfam" id="PF03190">
    <property type="entry name" value="Thioredox_DsbH"/>
    <property type="match status" value="1"/>
</dbReference>
<dbReference type="Gene3D" id="3.40.30.10">
    <property type="entry name" value="Glutaredoxin"/>
    <property type="match status" value="1"/>
</dbReference>
<dbReference type="InterPro" id="IPR024705">
    <property type="entry name" value="Ssp411"/>
</dbReference>
<dbReference type="InterPro" id="IPR004879">
    <property type="entry name" value="Ssp411-like_TRX"/>
</dbReference>
<evidence type="ECO:0000313" key="2">
    <source>
        <dbReference type="EMBL" id="GGA24679.1"/>
    </source>
</evidence>
<dbReference type="PANTHER" id="PTHR42899">
    <property type="entry name" value="SPERMATOGENESIS-ASSOCIATED PROTEIN 20"/>
    <property type="match status" value="1"/>
</dbReference>
<evidence type="ECO:0000313" key="3">
    <source>
        <dbReference type="Proteomes" id="UP000609323"/>
    </source>
</evidence>
<evidence type="ECO:0000259" key="1">
    <source>
        <dbReference type="Pfam" id="PF03190"/>
    </source>
</evidence>
<organism evidence="2 3">
    <name type="scientific">Paenibacillus physcomitrellae</name>
    <dbReference type="NCBI Taxonomy" id="1619311"/>
    <lineage>
        <taxon>Bacteria</taxon>
        <taxon>Bacillati</taxon>
        <taxon>Bacillota</taxon>
        <taxon>Bacilli</taxon>
        <taxon>Bacillales</taxon>
        <taxon>Paenibacillaceae</taxon>
        <taxon>Paenibacillus</taxon>
    </lineage>
</organism>
<reference evidence="3" key="1">
    <citation type="journal article" date="2019" name="Int. J. Syst. Evol. Microbiol.">
        <title>The Global Catalogue of Microorganisms (GCM) 10K type strain sequencing project: providing services to taxonomists for standard genome sequencing and annotation.</title>
        <authorList>
            <consortium name="The Broad Institute Genomics Platform"/>
            <consortium name="The Broad Institute Genome Sequencing Center for Infectious Disease"/>
            <person name="Wu L."/>
            <person name="Ma J."/>
        </authorList>
    </citation>
    <scope>NUCLEOTIDE SEQUENCE [LARGE SCALE GENOMIC DNA]</scope>
    <source>
        <strain evidence="3">CGMCC 1.15044</strain>
    </source>
</reference>
<name>A0ABQ1FQV1_9BACL</name>
<dbReference type="PANTHER" id="PTHR42899:SF1">
    <property type="entry name" value="SPERMATOGENESIS-ASSOCIATED PROTEIN 20"/>
    <property type="match status" value="1"/>
</dbReference>
<feature type="domain" description="Spermatogenesis-associated protein 20-like TRX" evidence="1">
    <location>
        <begin position="2"/>
        <end position="74"/>
    </location>
</feature>
<protein>
    <recommendedName>
        <fullName evidence="1">Spermatogenesis-associated protein 20-like TRX domain-containing protein</fullName>
    </recommendedName>
</protein>
<dbReference type="RefSeq" id="WP_094093144.1">
    <property type="nucleotide sequence ID" value="NZ_BMHF01000001.1"/>
</dbReference>
<dbReference type="EMBL" id="BMHF01000001">
    <property type="protein sequence ID" value="GGA24679.1"/>
    <property type="molecule type" value="Genomic_DNA"/>
</dbReference>